<dbReference type="InterPro" id="IPR036388">
    <property type="entry name" value="WH-like_DNA-bd_sf"/>
</dbReference>
<name>A0ABT0WLT3_9BURK</name>
<dbReference type="Pfam" id="PF12802">
    <property type="entry name" value="MarR_2"/>
    <property type="match status" value="1"/>
</dbReference>
<reference evidence="3 4" key="1">
    <citation type="submission" date="2022-06" db="EMBL/GenBank/DDBJ databases">
        <title>Janthinobacterium kumbetensis sp. nov., isolated from spring water in Turkey.</title>
        <authorList>
            <person name="Inan Bektas K."/>
            <person name="Belduz A.A."/>
            <person name="Canakci S."/>
            <person name="Nalcaoglu A."/>
            <person name="Ceylan E."/>
            <person name="Kati H."/>
        </authorList>
    </citation>
    <scope>NUCLEOTIDE SEQUENCE [LARGE SCALE GENOMIC DNA]</scope>
    <source>
        <strain evidence="3 4">GK</strain>
    </source>
</reference>
<proteinExistence type="predicted"/>
<gene>
    <name evidence="3" type="ORF">NCG91_05390</name>
</gene>
<comment type="caution">
    <text evidence="3">The sequence shown here is derived from an EMBL/GenBank/DDBJ whole genome shotgun (WGS) entry which is preliminary data.</text>
</comment>
<dbReference type="SUPFAM" id="SSF46785">
    <property type="entry name" value="Winged helix' DNA-binding domain"/>
    <property type="match status" value="1"/>
</dbReference>
<evidence type="ECO:0000256" key="1">
    <source>
        <dbReference type="SAM" id="MobiDB-lite"/>
    </source>
</evidence>
<sequence>MKPGLGTQLRHLIELLDGAVEQAYVDAGLDYRPRYTPVMRVLAEQASATVGELAALAGLTQPAATQTVALMVKKGLLTVAAGGADGRQRVVRLSATGETLLPRLRVCWQATKSAADSLDAELAFPLSACLGQAIAVLETRSFGARIRDANLQRLRDGGPQLDTAPAQARPHLDDQPE</sequence>
<keyword evidence="4" id="KW-1185">Reference proteome</keyword>
<feature type="region of interest" description="Disordered" evidence="1">
    <location>
        <begin position="154"/>
        <end position="177"/>
    </location>
</feature>
<dbReference type="RefSeq" id="WP_251348902.1">
    <property type="nucleotide sequence ID" value="NZ_JAMQGR010000001.1"/>
</dbReference>
<accession>A0ABT0WLT3</accession>
<dbReference type="InterPro" id="IPR000835">
    <property type="entry name" value="HTH_MarR-typ"/>
</dbReference>
<feature type="domain" description="HTH marR-type" evidence="2">
    <location>
        <begin position="24"/>
        <end position="122"/>
    </location>
</feature>
<dbReference type="InterPro" id="IPR036390">
    <property type="entry name" value="WH_DNA-bd_sf"/>
</dbReference>
<dbReference type="Gene3D" id="1.10.10.10">
    <property type="entry name" value="Winged helix-like DNA-binding domain superfamily/Winged helix DNA-binding domain"/>
    <property type="match status" value="1"/>
</dbReference>
<organism evidence="3 4">
    <name type="scientific">Janthinobacterium kumbetense</name>
    <dbReference type="NCBI Taxonomy" id="2950280"/>
    <lineage>
        <taxon>Bacteria</taxon>
        <taxon>Pseudomonadati</taxon>
        <taxon>Pseudomonadota</taxon>
        <taxon>Betaproteobacteria</taxon>
        <taxon>Burkholderiales</taxon>
        <taxon>Oxalobacteraceae</taxon>
        <taxon>Janthinobacterium</taxon>
    </lineage>
</organism>
<evidence type="ECO:0000313" key="4">
    <source>
        <dbReference type="Proteomes" id="UP001202243"/>
    </source>
</evidence>
<dbReference type="SMART" id="SM00347">
    <property type="entry name" value="HTH_MARR"/>
    <property type="match status" value="1"/>
</dbReference>
<evidence type="ECO:0000313" key="3">
    <source>
        <dbReference type="EMBL" id="MCM2565026.1"/>
    </source>
</evidence>
<dbReference type="Proteomes" id="UP001202243">
    <property type="component" value="Unassembled WGS sequence"/>
</dbReference>
<protein>
    <submittedName>
        <fullName evidence="3">MarR family transcriptional regulator</fullName>
    </submittedName>
</protein>
<evidence type="ECO:0000259" key="2">
    <source>
        <dbReference type="SMART" id="SM00347"/>
    </source>
</evidence>
<dbReference type="EMBL" id="JAMQGR010000001">
    <property type="protein sequence ID" value="MCM2565026.1"/>
    <property type="molecule type" value="Genomic_DNA"/>
</dbReference>